<sequence length="293" mass="31558">MADNFRKLLQKEGVIVFDGAMGTILQDKDIPQGSPLEELNLTEPNKVADVHLSYAEVGVDVVETNTFGANRIKLSRYNLRSKMEAINREGVRIAKETVPSCLVGASIGPLGTLIEPWGDLSLNEAYSVFKEQIGSASKAGADLIVIETMMYIKEAEAAVLAARDVCELPIVCQVTFAENGRTLMGEDPDTVLSALEDLKIDALGANCSVGPDSLLPVAEKISLKAHLPLIFQPNAGQPQLKNGRTGYPVLPQQFSDWMEKFVELGVKIIGGCCGTTPAHLKAVVSRHKLVNSS</sequence>
<comment type="caution">
    <text evidence="8">The sequence shown here is derived from an EMBL/GenBank/DDBJ whole genome shotgun (WGS) entry which is preliminary data.</text>
</comment>
<keyword evidence="2" id="KW-0489">Methyltransferase</keyword>
<evidence type="ECO:0000256" key="4">
    <source>
        <dbReference type="ARBA" id="ARBA00022691"/>
    </source>
</evidence>
<comment type="similarity">
    <text evidence="1">Belongs to the vitamin-B12 dependent methionine synthase family.</text>
</comment>
<proteinExistence type="inferred from homology"/>
<evidence type="ECO:0000256" key="3">
    <source>
        <dbReference type="ARBA" id="ARBA00022679"/>
    </source>
</evidence>
<dbReference type="InterPro" id="IPR003726">
    <property type="entry name" value="HCY_dom"/>
</dbReference>
<dbReference type="InterPro" id="IPR036589">
    <property type="entry name" value="HCY_dom_sf"/>
</dbReference>
<reference evidence="8" key="1">
    <citation type="journal article" date="2015" name="Nature">
        <title>Complex archaea that bridge the gap between prokaryotes and eukaryotes.</title>
        <authorList>
            <person name="Spang A."/>
            <person name="Saw J.H."/>
            <person name="Jorgensen S.L."/>
            <person name="Zaremba-Niedzwiedzka K."/>
            <person name="Martijn J."/>
            <person name="Lind A.E."/>
            <person name="van Eijk R."/>
            <person name="Schleper C."/>
            <person name="Guy L."/>
            <person name="Ettema T.J."/>
        </authorList>
    </citation>
    <scope>NUCLEOTIDE SEQUENCE</scope>
</reference>
<dbReference type="PANTHER" id="PTHR45833:SF1">
    <property type="entry name" value="METHIONINE SYNTHASE"/>
    <property type="match status" value="1"/>
</dbReference>
<dbReference type="GO" id="GO:0046653">
    <property type="term" value="P:tetrahydrofolate metabolic process"/>
    <property type="evidence" value="ECO:0007669"/>
    <property type="project" value="TreeGrafter"/>
</dbReference>
<name>A0A0F9NAE8_9ZZZZ</name>
<keyword evidence="6" id="KW-0170">Cobalt</keyword>
<evidence type="ECO:0000256" key="6">
    <source>
        <dbReference type="ARBA" id="ARBA00023285"/>
    </source>
</evidence>
<evidence type="ECO:0000256" key="2">
    <source>
        <dbReference type="ARBA" id="ARBA00022603"/>
    </source>
</evidence>
<evidence type="ECO:0000256" key="1">
    <source>
        <dbReference type="ARBA" id="ARBA00010398"/>
    </source>
</evidence>
<evidence type="ECO:0000256" key="5">
    <source>
        <dbReference type="ARBA" id="ARBA00022723"/>
    </source>
</evidence>
<accession>A0A0F9NAE8</accession>
<keyword evidence="3" id="KW-0808">Transferase</keyword>
<gene>
    <name evidence="8" type="ORF">LCGC14_1361050</name>
</gene>
<feature type="domain" description="Hcy-binding" evidence="7">
    <location>
        <begin position="3"/>
        <end position="287"/>
    </location>
</feature>
<protein>
    <recommendedName>
        <fullName evidence="7">Hcy-binding domain-containing protein</fullName>
    </recommendedName>
</protein>
<keyword evidence="5" id="KW-0479">Metal-binding</keyword>
<dbReference type="GO" id="GO:0008705">
    <property type="term" value="F:methionine synthase activity"/>
    <property type="evidence" value="ECO:0007669"/>
    <property type="project" value="TreeGrafter"/>
</dbReference>
<dbReference type="SUPFAM" id="SSF82282">
    <property type="entry name" value="Homocysteine S-methyltransferase"/>
    <property type="match status" value="1"/>
</dbReference>
<dbReference type="EMBL" id="LAZR01008506">
    <property type="protein sequence ID" value="KKM78332.1"/>
    <property type="molecule type" value="Genomic_DNA"/>
</dbReference>
<evidence type="ECO:0000259" key="7">
    <source>
        <dbReference type="PROSITE" id="PS50970"/>
    </source>
</evidence>
<dbReference type="AlphaFoldDB" id="A0A0F9NAE8"/>
<dbReference type="GO" id="GO:0008270">
    <property type="term" value="F:zinc ion binding"/>
    <property type="evidence" value="ECO:0007669"/>
    <property type="project" value="InterPro"/>
</dbReference>
<evidence type="ECO:0000313" key="8">
    <source>
        <dbReference type="EMBL" id="KKM78332.1"/>
    </source>
</evidence>
<dbReference type="GO" id="GO:0050667">
    <property type="term" value="P:homocysteine metabolic process"/>
    <property type="evidence" value="ECO:0007669"/>
    <property type="project" value="TreeGrafter"/>
</dbReference>
<dbReference type="GO" id="GO:0032259">
    <property type="term" value="P:methylation"/>
    <property type="evidence" value="ECO:0007669"/>
    <property type="project" value="UniProtKB-KW"/>
</dbReference>
<dbReference type="Gene3D" id="3.20.20.330">
    <property type="entry name" value="Homocysteine-binding-like domain"/>
    <property type="match status" value="1"/>
</dbReference>
<dbReference type="PIRSF" id="PIRSF037505">
    <property type="entry name" value="Betaine_HMT"/>
    <property type="match status" value="1"/>
</dbReference>
<dbReference type="InterPro" id="IPR017226">
    <property type="entry name" value="BHMT-like"/>
</dbReference>
<organism evidence="8">
    <name type="scientific">marine sediment metagenome</name>
    <dbReference type="NCBI Taxonomy" id="412755"/>
    <lineage>
        <taxon>unclassified sequences</taxon>
        <taxon>metagenomes</taxon>
        <taxon>ecological metagenomes</taxon>
    </lineage>
</organism>
<dbReference type="PANTHER" id="PTHR45833">
    <property type="entry name" value="METHIONINE SYNTHASE"/>
    <property type="match status" value="1"/>
</dbReference>
<dbReference type="GO" id="GO:0005829">
    <property type="term" value="C:cytosol"/>
    <property type="evidence" value="ECO:0007669"/>
    <property type="project" value="TreeGrafter"/>
</dbReference>
<dbReference type="Pfam" id="PF02574">
    <property type="entry name" value="S-methyl_trans"/>
    <property type="match status" value="1"/>
</dbReference>
<dbReference type="PROSITE" id="PS50970">
    <property type="entry name" value="HCY"/>
    <property type="match status" value="1"/>
</dbReference>
<keyword evidence="4" id="KW-0949">S-adenosyl-L-methionine</keyword>
<dbReference type="InterPro" id="IPR050554">
    <property type="entry name" value="Met_Synthase/Corrinoid"/>
</dbReference>